<dbReference type="GO" id="GO:0016226">
    <property type="term" value="P:iron-sulfur cluster assembly"/>
    <property type="evidence" value="ECO:0007669"/>
    <property type="project" value="InterPro"/>
</dbReference>
<feature type="domain" description="Core" evidence="5">
    <location>
        <begin position="143"/>
        <end position="242"/>
    </location>
</feature>
<feature type="compositionally biased region" description="Low complexity" evidence="4">
    <location>
        <begin position="10"/>
        <end position="25"/>
    </location>
</feature>
<evidence type="ECO:0000256" key="2">
    <source>
        <dbReference type="ARBA" id="ARBA00054873"/>
    </source>
</evidence>
<dbReference type="GO" id="GO:0005739">
    <property type="term" value="C:mitochondrion"/>
    <property type="evidence" value="ECO:0007669"/>
    <property type="project" value="TreeGrafter"/>
</dbReference>
<dbReference type="GO" id="GO:0051537">
    <property type="term" value="F:2 iron, 2 sulfur cluster binding"/>
    <property type="evidence" value="ECO:0007669"/>
    <property type="project" value="TreeGrafter"/>
</dbReference>
<dbReference type="Pfam" id="PF01521">
    <property type="entry name" value="Fe-S_biosyn"/>
    <property type="match status" value="1"/>
</dbReference>
<dbReference type="AlphaFoldDB" id="K0KWU6"/>
<dbReference type="Proteomes" id="UP000009328">
    <property type="component" value="Unassembled WGS sequence"/>
</dbReference>
<dbReference type="EMBL" id="CAIF01000200">
    <property type="protein sequence ID" value="CCH45578.1"/>
    <property type="molecule type" value="Genomic_DNA"/>
</dbReference>
<dbReference type="NCBIfam" id="TIGR00049">
    <property type="entry name" value="iron-sulfur cluster assembly accessory protein"/>
    <property type="match status" value="1"/>
</dbReference>
<dbReference type="FunFam" id="2.60.300.12:FF:000001">
    <property type="entry name" value="Iron-binding protein IscA"/>
    <property type="match status" value="1"/>
</dbReference>
<gene>
    <name evidence="6" type="ORF">BN7_5160</name>
</gene>
<protein>
    <recommendedName>
        <fullName evidence="3">Iron-sulfur assembly protein 1</fullName>
    </recommendedName>
</protein>
<feature type="region of interest" description="Disordered" evidence="4">
    <location>
        <begin position="1"/>
        <end position="28"/>
    </location>
</feature>
<dbReference type="PROSITE" id="PS01152">
    <property type="entry name" value="HESB"/>
    <property type="match status" value="1"/>
</dbReference>
<dbReference type="PANTHER" id="PTHR10072:SF41">
    <property type="entry name" value="IRON-SULFUR CLUSTER ASSEMBLY 1 HOMOLOG, MITOCHONDRIAL"/>
    <property type="match status" value="1"/>
</dbReference>
<name>K0KWU6_WICCF</name>
<dbReference type="InterPro" id="IPR016092">
    <property type="entry name" value="ATAP"/>
</dbReference>
<comment type="function">
    <text evidence="2">Involved in the assembly of mitochondrial and cytoplasmic iron-sulfur proteins. Probably involved in the binding of an intermediate of Fe/S cluster assembly.</text>
</comment>
<dbReference type="FunCoup" id="K0KWU6">
    <property type="interactions" value="195"/>
</dbReference>
<feature type="compositionally biased region" description="Low complexity" evidence="4">
    <location>
        <begin position="92"/>
        <end position="127"/>
    </location>
</feature>
<dbReference type="HOGENOM" id="CLU_069054_0_1_1"/>
<feature type="compositionally biased region" description="Basic and acidic residues" evidence="4">
    <location>
        <begin position="77"/>
        <end position="91"/>
    </location>
</feature>
<dbReference type="InterPro" id="IPR000361">
    <property type="entry name" value="ATAP_core_dom"/>
</dbReference>
<dbReference type="STRING" id="1206466.K0KWU6"/>
<accession>K0KWU6</accession>
<proteinExistence type="inferred from homology"/>
<dbReference type="InterPro" id="IPR017870">
    <property type="entry name" value="FeS_cluster_insertion_CS"/>
</dbReference>
<organism evidence="6 7">
    <name type="scientific">Wickerhamomyces ciferrii (strain ATCC 14091 / BCRC 22168 / CBS 111 / JCM 3599 / NBRC 0793 / NRRL Y-1031 F-60-10)</name>
    <name type="common">Yeast</name>
    <name type="synonym">Pichia ciferrii</name>
    <dbReference type="NCBI Taxonomy" id="1206466"/>
    <lineage>
        <taxon>Eukaryota</taxon>
        <taxon>Fungi</taxon>
        <taxon>Dikarya</taxon>
        <taxon>Ascomycota</taxon>
        <taxon>Saccharomycotina</taxon>
        <taxon>Saccharomycetes</taxon>
        <taxon>Phaffomycetales</taxon>
        <taxon>Wickerhamomycetaceae</taxon>
        <taxon>Wickerhamomyces</taxon>
    </lineage>
</organism>
<dbReference type="InParanoid" id="K0KWU6"/>
<dbReference type="Gene3D" id="2.60.300.12">
    <property type="entry name" value="HesB-like domain"/>
    <property type="match status" value="1"/>
</dbReference>
<evidence type="ECO:0000256" key="1">
    <source>
        <dbReference type="ARBA" id="ARBA00006718"/>
    </source>
</evidence>
<dbReference type="SUPFAM" id="SSF89360">
    <property type="entry name" value="HesB-like domain"/>
    <property type="match status" value="1"/>
</dbReference>
<dbReference type="PANTHER" id="PTHR10072">
    <property type="entry name" value="IRON-SULFUR CLUSTER ASSEMBLY PROTEIN"/>
    <property type="match status" value="1"/>
</dbReference>
<sequence length="246" mass="27446">MIRILPKSQSNSYSSFIRRLSSDSSKSTRRFMQTAPLASNDVSYIPYKFHQQQQSSNASSQANSESNTSSKSIPSGWERHSISRSFKDLGKKSSPQQQQTQPSQQQTQQASTTPTPTPTKEASTTPKPARKVRRTLKPRKALITLSQTAVQHLRGLLDQPEPKLIKIGVKNRGCSGLTYHLEYISEPNKFDEVIEQDGVKVIIDSKALFSIVGSEMDWLDDKISSRFIFKNPNSKGTCGCGESFMV</sequence>
<evidence type="ECO:0000259" key="5">
    <source>
        <dbReference type="Pfam" id="PF01521"/>
    </source>
</evidence>
<feature type="region of interest" description="Disordered" evidence="4">
    <location>
        <begin position="50"/>
        <end position="136"/>
    </location>
</feature>
<feature type="compositionally biased region" description="Low complexity" evidence="4">
    <location>
        <begin position="51"/>
        <end position="72"/>
    </location>
</feature>
<evidence type="ECO:0000256" key="4">
    <source>
        <dbReference type="SAM" id="MobiDB-lite"/>
    </source>
</evidence>
<evidence type="ECO:0000256" key="3">
    <source>
        <dbReference type="ARBA" id="ARBA00071673"/>
    </source>
</evidence>
<comment type="caution">
    <text evidence="6">The sequence shown here is derived from an EMBL/GenBank/DDBJ whole genome shotgun (WGS) entry which is preliminary data.</text>
</comment>
<keyword evidence="7" id="KW-1185">Reference proteome</keyword>
<evidence type="ECO:0000313" key="7">
    <source>
        <dbReference type="Proteomes" id="UP000009328"/>
    </source>
</evidence>
<dbReference type="InterPro" id="IPR050322">
    <property type="entry name" value="Fe-S_cluster_asmbl/transfer"/>
</dbReference>
<dbReference type="InterPro" id="IPR035903">
    <property type="entry name" value="HesB-like_dom_sf"/>
</dbReference>
<reference evidence="6 7" key="1">
    <citation type="journal article" date="2012" name="Eukaryot. Cell">
        <title>Draft genome sequence of Wickerhamomyces ciferrii NRRL Y-1031 F-60-10.</title>
        <authorList>
            <person name="Schneider J."/>
            <person name="Andrea H."/>
            <person name="Blom J."/>
            <person name="Jaenicke S."/>
            <person name="Ruckert C."/>
            <person name="Schorsch C."/>
            <person name="Szczepanowski R."/>
            <person name="Farwick M."/>
            <person name="Goesmann A."/>
            <person name="Puhler A."/>
            <person name="Schaffer S."/>
            <person name="Tauch A."/>
            <person name="Kohler T."/>
            <person name="Brinkrolf K."/>
        </authorList>
    </citation>
    <scope>NUCLEOTIDE SEQUENCE [LARGE SCALE GENOMIC DNA]</scope>
    <source>
        <strain evidence="7">ATCC 14091 / BCRC 22168 / CBS 111 / JCM 3599 / NBRC 0793 / NRRL Y-1031 F-60-10</strain>
    </source>
</reference>
<comment type="similarity">
    <text evidence="1">Belongs to the HesB/IscA family.</text>
</comment>
<evidence type="ECO:0000313" key="6">
    <source>
        <dbReference type="EMBL" id="CCH45578.1"/>
    </source>
</evidence>
<dbReference type="eggNOG" id="KOG1120">
    <property type="taxonomic scope" value="Eukaryota"/>
</dbReference>